<comment type="caution">
    <text evidence="2">The sequence shown here is derived from an EMBL/GenBank/DDBJ whole genome shotgun (WGS) entry which is preliminary data.</text>
</comment>
<feature type="compositionally biased region" description="Low complexity" evidence="1">
    <location>
        <begin position="91"/>
        <end position="103"/>
    </location>
</feature>
<evidence type="ECO:0000256" key="1">
    <source>
        <dbReference type="SAM" id="MobiDB-lite"/>
    </source>
</evidence>
<dbReference type="Proteomes" id="UP000186817">
    <property type="component" value="Unassembled WGS sequence"/>
</dbReference>
<evidence type="ECO:0000313" key="2">
    <source>
        <dbReference type="EMBL" id="OLQ01954.1"/>
    </source>
</evidence>
<dbReference type="EMBL" id="LSRX01000277">
    <property type="protein sequence ID" value="OLQ01954.1"/>
    <property type="molecule type" value="Genomic_DNA"/>
</dbReference>
<evidence type="ECO:0000313" key="3">
    <source>
        <dbReference type="Proteomes" id="UP000186817"/>
    </source>
</evidence>
<gene>
    <name evidence="2" type="ORF">AK812_SmicGene15273</name>
</gene>
<feature type="region of interest" description="Disordered" evidence="1">
    <location>
        <begin position="1"/>
        <end position="140"/>
    </location>
</feature>
<reference evidence="2 3" key="1">
    <citation type="submission" date="2016-02" db="EMBL/GenBank/DDBJ databases">
        <title>Genome analysis of coral dinoflagellate symbionts highlights evolutionary adaptations to a symbiotic lifestyle.</title>
        <authorList>
            <person name="Aranda M."/>
            <person name="Li Y."/>
            <person name="Liew Y.J."/>
            <person name="Baumgarten S."/>
            <person name="Simakov O."/>
            <person name="Wilson M."/>
            <person name="Piel J."/>
            <person name="Ashoor H."/>
            <person name="Bougouffa S."/>
            <person name="Bajic V.B."/>
            <person name="Ryu T."/>
            <person name="Ravasi T."/>
            <person name="Bayer T."/>
            <person name="Micklem G."/>
            <person name="Kim H."/>
            <person name="Bhak J."/>
            <person name="Lajeunesse T.C."/>
            <person name="Voolstra C.R."/>
        </authorList>
    </citation>
    <scope>NUCLEOTIDE SEQUENCE [LARGE SCALE GENOMIC DNA]</scope>
    <source>
        <strain evidence="2 3">CCMP2467</strain>
    </source>
</reference>
<keyword evidence="3" id="KW-1185">Reference proteome</keyword>
<dbReference type="AlphaFoldDB" id="A0A1Q9E3F5"/>
<sequence length="1057" mass="116206">MASAEESIILDFSNMDLPGPFDRDRDEFDDDSDGDSSDDHIEPWVRYPKPGGIGKSSDGGVSQVTDGKSVADGTESSPGQAGNSLDGKPSAVKAKAKAQAKAAPDGKPMASAGKCETPAVPHDNSEMPSGRPTPEADENSQRAQAILAYYNGLFGCNDFVFIDADGGFHCAEPAEDDVAMRPFHDFDFNAKAETREVSVSSFWDHCGTGPGEASVATGQVEPLATLEEETPRVRDADEAMEPSKEDVHEMQCEATGLGFSGIAVLQCASAAGKFACAYCGQTGNAADKYLLQHMRPGDSDRIALADGFHCFNTAAESAWYARMTSGRLKMSSVEDGYKVLFVNTETPEEFAFQPLVVWIDACRKFRAKFRLRHFTEALGRIGSCPRTGRAMGPGPTRMVVYSAAFLQQSFFQHQVRCAALQDAIAALSERPGKDNGAKQDVCKVLLTVFLDPAPYLLAWMTAGMFLRTKGYVTCAKVIQTTDTTFFPMQMTVGKTSEQRAFVALGVACCSLTREEEHERLPLSVNAGWLALQWKLLEFLQPVAWPCLWAVLSSQVRRWWPELWTLWAKLVFTGTSLHGVAFGQHPWSASQGKDMAAQVCKSMKLEQRLFNALALQYEGKVLNSAGNHIPLAIREAATAVFWLPGILFGEVPDHPFDLPFPWLYSLQQLREYVAKRISMFAWSAVDDVELGTDAAFFLFHFTGSWSLSEASAESIASVAGRLGLRDFGFSGMGNDDEFIHSRMPGRVRRWQRRRRTRQHDHLVIMAKSPQSLYFCRNFSVSFVREEKALALAQRLAEVLTTETRHSWAIAVFRVQIDGWPAEGQHPRCMWASFILGRGTFVAGFRKHILSVASAGFTEDQASFLSRRLASDDGLGAAKLAALIQQFYVVEVPVALTSDIDIGIGKTVRKPGKGEFLEALEGPKKVTSCAVERIRARCVTDGAEGWITIKGNQGTPYLQETLKPYYICISEEKVPMQDTDSTDARNAEFGEVLELLQGPKTTSSSSVQRARGKALKDNAAGWFTVKDKFGQVCAEKGEKLLPGRAEDIVERWAADIMIM</sequence>
<proteinExistence type="predicted"/>
<feature type="compositionally biased region" description="Polar residues" evidence="1">
    <location>
        <begin position="74"/>
        <end position="83"/>
    </location>
</feature>
<name>A0A1Q9E3F5_SYMMI</name>
<accession>A0A1Q9E3F5</accession>
<organism evidence="2 3">
    <name type="scientific">Symbiodinium microadriaticum</name>
    <name type="common">Dinoflagellate</name>
    <name type="synonym">Zooxanthella microadriatica</name>
    <dbReference type="NCBI Taxonomy" id="2951"/>
    <lineage>
        <taxon>Eukaryota</taxon>
        <taxon>Sar</taxon>
        <taxon>Alveolata</taxon>
        <taxon>Dinophyceae</taxon>
        <taxon>Suessiales</taxon>
        <taxon>Symbiodiniaceae</taxon>
        <taxon>Symbiodinium</taxon>
    </lineage>
</organism>
<feature type="compositionally biased region" description="Acidic residues" evidence="1">
    <location>
        <begin position="27"/>
        <end position="36"/>
    </location>
</feature>
<protein>
    <submittedName>
        <fullName evidence="2">Uncharacterized protein</fullName>
    </submittedName>
</protein>